<evidence type="ECO:0000259" key="1">
    <source>
        <dbReference type="Pfam" id="PF01850"/>
    </source>
</evidence>
<evidence type="ECO:0000313" key="2">
    <source>
        <dbReference type="EMBL" id="SMQ86034.1"/>
    </source>
</evidence>
<dbReference type="AlphaFoldDB" id="A0A1Y6G8F5"/>
<accession>A0A1Y6G8F5</accession>
<dbReference type="InterPro" id="IPR002716">
    <property type="entry name" value="PIN_dom"/>
</dbReference>
<dbReference type="EMBL" id="FXWK01000002">
    <property type="protein sequence ID" value="SMQ86034.1"/>
    <property type="molecule type" value="Genomic_DNA"/>
</dbReference>
<name>A0A1Y6G8F5_9HYPH</name>
<dbReference type="InterPro" id="IPR052919">
    <property type="entry name" value="TA_system_RNase"/>
</dbReference>
<dbReference type="InterPro" id="IPR029060">
    <property type="entry name" value="PIN-like_dom_sf"/>
</dbReference>
<organism evidence="2 3">
    <name type="scientific">Devosia lucknowensis</name>
    <dbReference type="NCBI Taxonomy" id="1096929"/>
    <lineage>
        <taxon>Bacteria</taxon>
        <taxon>Pseudomonadati</taxon>
        <taxon>Pseudomonadota</taxon>
        <taxon>Alphaproteobacteria</taxon>
        <taxon>Hyphomicrobiales</taxon>
        <taxon>Devosiaceae</taxon>
        <taxon>Devosia</taxon>
    </lineage>
</organism>
<keyword evidence="3" id="KW-1185">Reference proteome</keyword>
<dbReference type="Gene3D" id="3.40.50.1010">
    <property type="entry name" value="5'-nuclease"/>
    <property type="match status" value="1"/>
</dbReference>
<protein>
    <submittedName>
        <fullName evidence="2">PIN domain nuclease, a component of toxin-antitoxin system (PIN domain)</fullName>
    </submittedName>
</protein>
<dbReference type="PANTHER" id="PTHR36173">
    <property type="entry name" value="RIBONUCLEASE VAPC16-RELATED"/>
    <property type="match status" value="1"/>
</dbReference>
<reference evidence="3" key="1">
    <citation type="submission" date="2017-04" db="EMBL/GenBank/DDBJ databases">
        <authorList>
            <person name="Varghese N."/>
            <person name="Submissions S."/>
        </authorList>
    </citation>
    <scope>NUCLEOTIDE SEQUENCE [LARGE SCALE GENOMIC DNA]</scope>
</reference>
<proteinExistence type="predicted"/>
<dbReference type="CDD" id="cd09872">
    <property type="entry name" value="PIN_Sll0205-like"/>
    <property type="match status" value="1"/>
</dbReference>
<dbReference type="InterPro" id="IPR041705">
    <property type="entry name" value="PIN_Sll0205"/>
</dbReference>
<feature type="domain" description="PIN" evidence="1">
    <location>
        <begin position="1"/>
        <end position="119"/>
    </location>
</feature>
<gene>
    <name evidence="2" type="ORF">SAMN06295905_3330</name>
</gene>
<dbReference type="Proteomes" id="UP000194474">
    <property type="component" value="Unassembled WGS sequence"/>
</dbReference>
<dbReference type="Pfam" id="PF01850">
    <property type="entry name" value="PIN"/>
    <property type="match status" value="1"/>
</dbReference>
<dbReference type="SUPFAM" id="SSF88723">
    <property type="entry name" value="PIN domain-like"/>
    <property type="match status" value="1"/>
</dbReference>
<sequence length="129" mass="14466">MLDTHVWAWSLADDKRLSSRAFDAIAAAEAVSVSAISLYEIGQKVRLGKWPEMEPHFLDLDKFAARQGVELLAVWPSACLVGAAFQWNHRDPFDRIIGATALVGEYTLISADMIFDELADYPGWQGRLW</sequence>
<evidence type="ECO:0000313" key="3">
    <source>
        <dbReference type="Proteomes" id="UP000194474"/>
    </source>
</evidence>